<dbReference type="GO" id="GO:0004190">
    <property type="term" value="F:aspartic-type endopeptidase activity"/>
    <property type="evidence" value="ECO:0007669"/>
    <property type="project" value="UniProtKB-EC"/>
</dbReference>
<reference evidence="3 4" key="1">
    <citation type="submission" date="2023-12" db="EMBL/GenBank/DDBJ databases">
        <title>Stenotrophomonas guangdongensis sp. nov., isolated from wilted pepper plants (Capsicum annuum).</title>
        <authorList>
            <person name="Qiu M."/>
            <person name="Li Y."/>
            <person name="Liu Q."/>
            <person name="Zhang X."/>
            <person name="Huang Y."/>
            <person name="Guo R."/>
            <person name="Hu M."/>
            <person name="Zhou J."/>
            <person name="Zhou X."/>
        </authorList>
    </citation>
    <scope>NUCLEOTIDE SEQUENCE [LARGE SCALE GENOMIC DNA]</scope>
    <source>
        <strain evidence="3 4">MH1</strain>
    </source>
</reference>
<keyword evidence="1" id="KW-0812">Transmembrane</keyword>
<feature type="transmembrane region" description="Helical" evidence="1">
    <location>
        <begin position="95"/>
        <end position="118"/>
    </location>
</feature>
<keyword evidence="4" id="KW-1185">Reference proteome</keyword>
<accession>A0ABU5UZE7</accession>
<organism evidence="3 4">
    <name type="scientific">Stenotrophomonas capsici</name>
    <dbReference type="NCBI Taxonomy" id="3110230"/>
    <lineage>
        <taxon>Bacteria</taxon>
        <taxon>Pseudomonadati</taxon>
        <taxon>Pseudomonadota</taxon>
        <taxon>Gammaproteobacteria</taxon>
        <taxon>Lysobacterales</taxon>
        <taxon>Lysobacteraceae</taxon>
        <taxon>Stenotrophomonas</taxon>
    </lineage>
</organism>
<keyword evidence="1" id="KW-1133">Transmembrane helix</keyword>
<gene>
    <name evidence="3" type="ORF">VA603_02760</name>
</gene>
<dbReference type="InterPro" id="IPR000045">
    <property type="entry name" value="Prepilin_IV_endopep_pep"/>
</dbReference>
<protein>
    <submittedName>
        <fullName evidence="3">Prepilin peptidase</fullName>
        <ecNumber evidence="3">3.4.23.43</ecNumber>
    </submittedName>
</protein>
<dbReference type="EMBL" id="JAYFUH010000061">
    <property type="protein sequence ID" value="MEA5666463.1"/>
    <property type="molecule type" value="Genomic_DNA"/>
</dbReference>
<evidence type="ECO:0000313" key="4">
    <source>
        <dbReference type="Proteomes" id="UP001301653"/>
    </source>
</evidence>
<dbReference type="Proteomes" id="UP001301653">
    <property type="component" value="Unassembled WGS sequence"/>
</dbReference>
<dbReference type="RefSeq" id="WP_323437864.1">
    <property type="nucleotide sequence ID" value="NZ_JAYFUH010000061.1"/>
</dbReference>
<evidence type="ECO:0000259" key="2">
    <source>
        <dbReference type="Pfam" id="PF01478"/>
    </source>
</evidence>
<evidence type="ECO:0000256" key="1">
    <source>
        <dbReference type="SAM" id="Phobius"/>
    </source>
</evidence>
<keyword evidence="1" id="KW-0472">Membrane</keyword>
<feature type="transmembrane region" description="Helical" evidence="1">
    <location>
        <begin position="155"/>
        <end position="173"/>
    </location>
</feature>
<sequence length="176" mass="18400">MTAVGLLALLLGLQVTISDLAARRVSNGVLAVTLALVLFLQLSHNAAPVGLASCLAGGVLGLLVLLPFHVIGWMGAGDVKLFATIGFLLGTKALLPIWVIASLAAGVHALLVVAWPLLSSSAPGMQRRVAGWGNTGWIRDWRMDLRSTRQGRRGIPYAAYLGLAMIGYVLQGASHG</sequence>
<dbReference type="Gene3D" id="1.20.120.1220">
    <property type="match status" value="1"/>
</dbReference>
<proteinExistence type="predicted"/>
<dbReference type="Pfam" id="PF01478">
    <property type="entry name" value="Peptidase_A24"/>
    <property type="match status" value="1"/>
</dbReference>
<comment type="caution">
    <text evidence="3">The sequence shown here is derived from an EMBL/GenBank/DDBJ whole genome shotgun (WGS) entry which is preliminary data.</text>
</comment>
<feature type="transmembrane region" description="Helical" evidence="1">
    <location>
        <begin position="54"/>
        <end position="75"/>
    </location>
</feature>
<feature type="transmembrane region" description="Helical" evidence="1">
    <location>
        <begin position="28"/>
        <end position="47"/>
    </location>
</feature>
<feature type="domain" description="Prepilin type IV endopeptidase peptidase" evidence="2">
    <location>
        <begin position="8"/>
        <end position="109"/>
    </location>
</feature>
<evidence type="ECO:0000313" key="3">
    <source>
        <dbReference type="EMBL" id="MEA5666463.1"/>
    </source>
</evidence>
<keyword evidence="3" id="KW-0378">Hydrolase</keyword>
<name>A0ABU5UZE7_9GAMM</name>
<dbReference type="EC" id="3.4.23.43" evidence="3"/>